<comment type="caution">
    <text evidence="1">The sequence shown here is derived from an EMBL/GenBank/DDBJ whole genome shotgun (WGS) entry which is preliminary data.</text>
</comment>
<accession>A0ABD1LWM7</accession>
<reference evidence="1 2" key="1">
    <citation type="submission" date="2024-08" db="EMBL/GenBank/DDBJ databases">
        <title>Insights into the chromosomal genome structure of Flemingia macrophylla.</title>
        <authorList>
            <person name="Ding Y."/>
            <person name="Zhao Y."/>
            <person name="Bi W."/>
            <person name="Wu M."/>
            <person name="Zhao G."/>
            <person name="Gong Y."/>
            <person name="Li W."/>
            <person name="Zhang P."/>
        </authorList>
    </citation>
    <scope>NUCLEOTIDE SEQUENCE [LARGE SCALE GENOMIC DNA]</scope>
    <source>
        <strain evidence="1">DYQJB</strain>
        <tissue evidence="1">Leaf</tissue>
    </source>
</reference>
<dbReference type="AlphaFoldDB" id="A0ABD1LWM7"/>
<evidence type="ECO:0000313" key="2">
    <source>
        <dbReference type="Proteomes" id="UP001603857"/>
    </source>
</evidence>
<proteinExistence type="predicted"/>
<gene>
    <name evidence="1" type="ORF">Fmac_021341</name>
</gene>
<protein>
    <submittedName>
        <fullName evidence="1">Uncharacterized protein</fullName>
    </submittedName>
</protein>
<organism evidence="1 2">
    <name type="scientific">Flemingia macrophylla</name>
    <dbReference type="NCBI Taxonomy" id="520843"/>
    <lineage>
        <taxon>Eukaryota</taxon>
        <taxon>Viridiplantae</taxon>
        <taxon>Streptophyta</taxon>
        <taxon>Embryophyta</taxon>
        <taxon>Tracheophyta</taxon>
        <taxon>Spermatophyta</taxon>
        <taxon>Magnoliopsida</taxon>
        <taxon>eudicotyledons</taxon>
        <taxon>Gunneridae</taxon>
        <taxon>Pentapetalae</taxon>
        <taxon>rosids</taxon>
        <taxon>fabids</taxon>
        <taxon>Fabales</taxon>
        <taxon>Fabaceae</taxon>
        <taxon>Papilionoideae</taxon>
        <taxon>50 kb inversion clade</taxon>
        <taxon>NPAAA clade</taxon>
        <taxon>indigoferoid/millettioid clade</taxon>
        <taxon>Phaseoleae</taxon>
        <taxon>Flemingia</taxon>
    </lineage>
</organism>
<dbReference type="Proteomes" id="UP001603857">
    <property type="component" value="Unassembled WGS sequence"/>
</dbReference>
<dbReference type="EMBL" id="JBGMDY010000007">
    <property type="protein sequence ID" value="KAL2327914.1"/>
    <property type="molecule type" value="Genomic_DNA"/>
</dbReference>
<name>A0ABD1LWM7_9FABA</name>
<keyword evidence="2" id="KW-1185">Reference proteome</keyword>
<evidence type="ECO:0000313" key="1">
    <source>
        <dbReference type="EMBL" id="KAL2327914.1"/>
    </source>
</evidence>
<sequence>MVIIMDMIGTPQHAKGTMCFQETWRSNFLSVLIKIYSRVHVQFMVKLTLVNEYK</sequence>